<dbReference type="OrthoDB" id="9797304at2"/>
<gene>
    <name evidence="1" type="ORF">L248_2131</name>
</gene>
<dbReference type="Proteomes" id="UP000030647">
    <property type="component" value="Unassembled WGS sequence"/>
</dbReference>
<dbReference type="HOGENOM" id="CLU_2130342_0_0_9"/>
<protein>
    <submittedName>
        <fullName evidence="1">Uncharacterized protein</fullName>
    </submittedName>
</protein>
<sequence>MSYYVWLEAHLRDADEWIKMPDTDANITYNLAEMFLALPCGTPYQWQGTKASDLLPKLEASLTELRISPNNYRKYEMSNGWGTIKGMQRFLQSVRTLCRSYPFAVWRSDGSMR</sequence>
<accession>U4TPN5</accession>
<organism evidence="1 2">
    <name type="scientific">Schleiferilactobacillus shenzhenensis LY-73</name>
    <dbReference type="NCBI Taxonomy" id="1231336"/>
    <lineage>
        <taxon>Bacteria</taxon>
        <taxon>Bacillati</taxon>
        <taxon>Bacillota</taxon>
        <taxon>Bacilli</taxon>
        <taxon>Lactobacillales</taxon>
        <taxon>Lactobacillaceae</taxon>
        <taxon>Schleiferilactobacillus</taxon>
    </lineage>
</organism>
<keyword evidence="2" id="KW-1185">Reference proteome</keyword>
<dbReference type="EMBL" id="KI271612">
    <property type="protein sequence ID" value="ERL63838.1"/>
    <property type="molecule type" value="Genomic_DNA"/>
</dbReference>
<evidence type="ECO:0000313" key="2">
    <source>
        <dbReference type="Proteomes" id="UP000030647"/>
    </source>
</evidence>
<proteinExistence type="predicted"/>
<name>U4TPN5_9LACO</name>
<dbReference type="RefSeq" id="WP_022530885.1">
    <property type="nucleotide sequence ID" value="NZ_KI271612.1"/>
</dbReference>
<reference evidence="2" key="1">
    <citation type="journal article" date="2013" name="Genome Announc.">
        <title>Whole-Genome Sequencing of Lactobacillus shenzhenensis Strain LY-73T.</title>
        <authorList>
            <person name="Lin Z."/>
            <person name="Liu Z."/>
            <person name="Yang R."/>
            <person name="Zou Y."/>
            <person name="Wan D."/>
            <person name="Chen J."/>
            <person name="Guo M."/>
            <person name="Zhao J."/>
            <person name="Fang C."/>
            <person name="Yang R."/>
            <person name="Liu F."/>
        </authorList>
    </citation>
    <scope>NUCLEOTIDE SEQUENCE [LARGE SCALE GENOMIC DNA]</scope>
    <source>
        <strain evidence="2">LY-73</strain>
    </source>
</reference>
<evidence type="ECO:0000313" key="1">
    <source>
        <dbReference type="EMBL" id="ERL63838.1"/>
    </source>
</evidence>
<dbReference type="AlphaFoldDB" id="U4TPN5"/>
<dbReference type="STRING" id="1231336.L248_2131"/>